<sequence length="319" mass="36841">MEFSSKKIRDLAVGDRVDCYFIIKRVDLKTTNSNDKKYLDFIFGDKTGEISGKLWEVPQDIETYFTEGDLVKVRGTVTSYMNNNQFKVDRIRKASEEDGVIPEDFVESAPLKNTDMLRDIEGYLQRIADQDIHQVVRMALEEKKDKLMFYPAAKRNHHAIRSGLLYHVLTMLKLGDQISKVYPAVNTDLLFAGIILHDLEKINEMDSSELGIVKEYTLEGNLLGHISLGVKNVDRICDRLNTPEEKRMLLQHMILSHHYEPEYGSPVKPMFLEAELLHHIDMIDARVFDFTLAVRDLEPGGISENIFSLDRRRIYKPTF</sequence>
<dbReference type="Gene3D" id="1.10.3210.10">
    <property type="entry name" value="Hypothetical protein af1432"/>
    <property type="match status" value="1"/>
</dbReference>
<dbReference type="Pfam" id="PF01966">
    <property type="entry name" value="HD"/>
    <property type="match status" value="1"/>
</dbReference>
<dbReference type="GO" id="GO:0031125">
    <property type="term" value="P:rRNA 3'-end processing"/>
    <property type="evidence" value="ECO:0007669"/>
    <property type="project" value="TreeGrafter"/>
</dbReference>
<dbReference type="Gene3D" id="2.40.50.140">
    <property type="entry name" value="Nucleic acid-binding proteins"/>
    <property type="match status" value="1"/>
</dbReference>
<dbReference type="InterPro" id="IPR050798">
    <property type="entry name" value="YhaM_exoribonuc/phosphodiest"/>
</dbReference>
<dbReference type="SUPFAM" id="SSF50249">
    <property type="entry name" value="Nucleic acid-binding proteins"/>
    <property type="match status" value="1"/>
</dbReference>
<dbReference type="AlphaFoldDB" id="A0A1I5CW45"/>
<evidence type="ECO:0000259" key="3">
    <source>
        <dbReference type="Pfam" id="PF01966"/>
    </source>
</evidence>
<keyword evidence="5" id="KW-1185">Reference proteome</keyword>
<dbReference type="STRING" id="398199.SAMN05421804_10663"/>
<evidence type="ECO:0000259" key="2">
    <source>
        <dbReference type="Pfam" id="PF01336"/>
    </source>
</evidence>
<evidence type="ECO:0000256" key="1">
    <source>
        <dbReference type="ARBA" id="ARBA00022801"/>
    </source>
</evidence>
<proteinExistence type="predicted"/>
<dbReference type="InterPro" id="IPR012340">
    <property type="entry name" value="NA-bd_OB-fold"/>
</dbReference>
<dbReference type="Pfam" id="PF01336">
    <property type="entry name" value="tRNA_anti-codon"/>
    <property type="match status" value="1"/>
</dbReference>
<feature type="domain" description="OB" evidence="2">
    <location>
        <begin position="30"/>
        <end position="93"/>
    </location>
</feature>
<evidence type="ECO:0000313" key="4">
    <source>
        <dbReference type="EMBL" id="SFN90851.1"/>
    </source>
</evidence>
<dbReference type="GO" id="GO:0003676">
    <property type="term" value="F:nucleic acid binding"/>
    <property type="evidence" value="ECO:0007669"/>
    <property type="project" value="InterPro"/>
</dbReference>
<evidence type="ECO:0000313" key="5">
    <source>
        <dbReference type="Proteomes" id="UP000181899"/>
    </source>
</evidence>
<dbReference type="PANTHER" id="PTHR37294">
    <property type="entry name" value="3'-5' EXORIBONUCLEASE YHAM"/>
    <property type="match status" value="1"/>
</dbReference>
<dbReference type="GO" id="GO:0016787">
    <property type="term" value="F:hydrolase activity"/>
    <property type="evidence" value="ECO:0007669"/>
    <property type="project" value="UniProtKB-KW"/>
</dbReference>
<dbReference type="SUPFAM" id="SSF109604">
    <property type="entry name" value="HD-domain/PDEase-like"/>
    <property type="match status" value="1"/>
</dbReference>
<dbReference type="Proteomes" id="UP000181899">
    <property type="component" value="Unassembled WGS sequence"/>
</dbReference>
<keyword evidence="1" id="KW-0378">Hydrolase</keyword>
<dbReference type="eggNOG" id="COG3481">
    <property type="taxonomic scope" value="Bacteria"/>
</dbReference>
<dbReference type="InterPro" id="IPR004365">
    <property type="entry name" value="NA-bd_OB_tRNA"/>
</dbReference>
<dbReference type="CDD" id="cd04492">
    <property type="entry name" value="YhaM_OBF_like"/>
    <property type="match status" value="1"/>
</dbReference>
<dbReference type="RefSeq" id="WP_074912344.1">
    <property type="nucleotide sequence ID" value="NZ_FOVK01000007.1"/>
</dbReference>
<feature type="domain" description="HD" evidence="3">
    <location>
        <begin position="165"/>
        <end position="285"/>
    </location>
</feature>
<name>A0A1I5CW45_9CLOT</name>
<organism evidence="4 5">
    <name type="scientific">Proteiniclasticum ruminis</name>
    <dbReference type="NCBI Taxonomy" id="398199"/>
    <lineage>
        <taxon>Bacteria</taxon>
        <taxon>Bacillati</taxon>
        <taxon>Bacillota</taxon>
        <taxon>Clostridia</taxon>
        <taxon>Eubacteriales</taxon>
        <taxon>Clostridiaceae</taxon>
        <taxon>Proteiniclasticum</taxon>
    </lineage>
</organism>
<dbReference type="InterPro" id="IPR006674">
    <property type="entry name" value="HD_domain"/>
</dbReference>
<dbReference type="EMBL" id="FOVK01000007">
    <property type="protein sequence ID" value="SFN90851.1"/>
    <property type="molecule type" value="Genomic_DNA"/>
</dbReference>
<protein>
    <submittedName>
        <fullName evidence="4">3'-5' exoribonuclease</fullName>
    </submittedName>
</protein>
<dbReference type="OrthoDB" id="9778453at2"/>
<reference evidence="4 5" key="1">
    <citation type="submission" date="2016-10" db="EMBL/GenBank/DDBJ databases">
        <authorList>
            <person name="de Groot N.N."/>
        </authorList>
    </citation>
    <scope>NUCLEOTIDE SEQUENCE [LARGE SCALE GENOMIC DNA]</scope>
    <source>
        <strain evidence="4 5">ML2</strain>
    </source>
</reference>
<accession>A0A1I5CW45</accession>
<dbReference type="PANTHER" id="PTHR37294:SF1">
    <property type="entry name" value="3'-5' EXORIBONUCLEASE YHAM"/>
    <property type="match status" value="1"/>
</dbReference>
<gene>
    <name evidence="4" type="ORF">SAMN04488695_10771</name>
</gene>